<proteinExistence type="inferred from homology"/>
<keyword evidence="2" id="KW-0645">Protease</keyword>
<dbReference type="PROSITE" id="PS51935">
    <property type="entry name" value="NLPC_P60"/>
    <property type="match status" value="1"/>
</dbReference>
<evidence type="ECO:0000259" key="7">
    <source>
        <dbReference type="PROSITE" id="PS51935"/>
    </source>
</evidence>
<keyword evidence="3" id="KW-0378">Hydrolase</keyword>
<evidence type="ECO:0000256" key="6">
    <source>
        <dbReference type="SAM" id="SignalP"/>
    </source>
</evidence>
<feature type="chain" id="PRO_5032368386" evidence="6">
    <location>
        <begin position="40"/>
        <end position="344"/>
    </location>
</feature>
<comment type="similarity">
    <text evidence="1">Belongs to the peptidase C40 family.</text>
</comment>
<evidence type="ECO:0000256" key="5">
    <source>
        <dbReference type="SAM" id="Coils"/>
    </source>
</evidence>
<accession>A0A7T4PF65</accession>
<protein>
    <submittedName>
        <fullName evidence="8">C40 family peptidase</fullName>
    </submittedName>
</protein>
<evidence type="ECO:0000256" key="1">
    <source>
        <dbReference type="ARBA" id="ARBA00007074"/>
    </source>
</evidence>
<evidence type="ECO:0000256" key="4">
    <source>
        <dbReference type="ARBA" id="ARBA00022807"/>
    </source>
</evidence>
<dbReference type="EMBL" id="CP065959">
    <property type="protein sequence ID" value="QQC88888.1"/>
    <property type="molecule type" value="Genomic_DNA"/>
</dbReference>
<keyword evidence="5" id="KW-0175">Coiled coil</keyword>
<keyword evidence="6" id="KW-0732">Signal</keyword>
<gene>
    <name evidence="8" type="ORF">I8755_11045</name>
</gene>
<name>A0A7T4PF65_9ACTN</name>
<dbReference type="Proteomes" id="UP000596130">
    <property type="component" value="Chromosome"/>
</dbReference>
<feature type="signal peptide" evidence="6">
    <location>
        <begin position="1"/>
        <end position="39"/>
    </location>
</feature>
<feature type="domain" description="NlpC/P60" evidence="7">
    <location>
        <begin position="230"/>
        <end position="344"/>
    </location>
</feature>
<dbReference type="PANTHER" id="PTHR47359">
    <property type="entry name" value="PEPTIDOGLYCAN DL-ENDOPEPTIDASE CWLO"/>
    <property type="match status" value="1"/>
</dbReference>
<dbReference type="PANTHER" id="PTHR47359:SF3">
    <property type="entry name" value="NLP_P60 DOMAIN-CONTAINING PROTEIN-RELATED"/>
    <property type="match status" value="1"/>
</dbReference>
<dbReference type="InterPro" id="IPR006311">
    <property type="entry name" value="TAT_signal"/>
</dbReference>
<keyword evidence="4" id="KW-0788">Thiol protease</keyword>
<reference evidence="8 9" key="1">
    <citation type="submission" date="2020-12" db="EMBL/GenBank/DDBJ databases">
        <title>Identification and biosynthesis of polyene macrolides produced by Streptomyces alfalfae Men-myco-93-63.</title>
        <authorList>
            <person name="Liu D."/>
            <person name="Li Y."/>
            <person name="Liu L."/>
            <person name="Han X."/>
            <person name="Shen F."/>
        </authorList>
    </citation>
    <scope>NUCLEOTIDE SEQUENCE [LARGE SCALE GENOMIC DNA]</scope>
    <source>
        <strain evidence="8 9">Men-myco-93-63</strain>
    </source>
</reference>
<evidence type="ECO:0000313" key="8">
    <source>
        <dbReference type="EMBL" id="QQC88888.1"/>
    </source>
</evidence>
<dbReference type="PROSITE" id="PS51318">
    <property type="entry name" value="TAT"/>
    <property type="match status" value="1"/>
</dbReference>
<dbReference type="InterPro" id="IPR051794">
    <property type="entry name" value="PG_Endopeptidase_C40"/>
</dbReference>
<dbReference type="InterPro" id="IPR038765">
    <property type="entry name" value="Papain-like_cys_pep_sf"/>
</dbReference>
<dbReference type="InterPro" id="IPR000064">
    <property type="entry name" value="NLP_P60_dom"/>
</dbReference>
<organism evidence="8 9">
    <name type="scientific">Streptomyces alfalfae</name>
    <dbReference type="NCBI Taxonomy" id="1642299"/>
    <lineage>
        <taxon>Bacteria</taxon>
        <taxon>Bacillati</taxon>
        <taxon>Actinomycetota</taxon>
        <taxon>Actinomycetes</taxon>
        <taxon>Kitasatosporales</taxon>
        <taxon>Streptomycetaceae</taxon>
        <taxon>Streptomyces</taxon>
    </lineage>
</organism>
<dbReference type="RefSeq" id="WP_198502414.1">
    <property type="nucleotide sequence ID" value="NZ_CP065959.1"/>
</dbReference>
<dbReference type="GO" id="GO:0006508">
    <property type="term" value="P:proteolysis"/>
    <property type="evidence" value="ECO:0007669"/>
    <property type="project" value="UniProtKB-KW"/>
</dbReference>
<dbReference type="AlphaFoldDB" id="A0A7T4PF65"/>
<dbReference type="GO" id="GO:0008234">
    <property type="term" value="F:cysteine-type peptidase activity"/>
    <property type="evidence" value="ECO:0007669"/>
    <property type="project" value="UniProtKB-KW"/>
</dbReference>
<evidence type="ECO:0000313" key="9">
    <source>
        <dbReference type="Proteomes" id="UP000596130"/>
    </source>
</evidence>
<evidence type="ECO:0000256" key="3">
    <source>
        <dbReference type="ARBA" id="ARBA00022801"/>
    </source>
</evidence>
<feature type="coiled-coil region" evidence="5">
    <location>
        <begin position="55"/>
        <end position="96"/>
    </location>
</feature>
<evidence type="ECO:0000256" key="2">
    <source>
        <dbReference type="ARBA" id="ARBA00022670"/>
    </source>
</evidence>
<dbReference type="Pfam" id="PF00877">
    <property type="entry name" value="NLPC_P60"/>
    <property type="match status" value="1"/>
</dbReference>
<dbReference type="Gene3D" id="3.90.1720.10">
    <property type="entry name" value="endopeptidase domain like (from Nostoc punctiforme)"/>
    <property type="match status" value="1"/>
</dbReference>
<sequence length="344" mass="36676">MGSHRRPARPGTDRSTRVTVLSAAAATAAAALAAAPAGAAPQLRPERPADTRAEIDRLYEEAERATEAYNDADERTDELRAQVKRAKESVARGQERINGMRGELGALAQAQYREGGIDPALLLMLSSDPDGYLDRAAVLDRVTFRQAGELTDLQKAQRGLARERAEAGRALAELEKSRAVVARHKRTVEHKLATARRLLNSLTGKERRAYDRASRGGDRAGLPAPAGAVSSRAAAALAAARSAVGRPYVWGANGPSGFDCSGLTQWSYAQAGVGLPRTSQAQRHAGRQVSLSEVRPGDLVAYRDDASHIGMYVGDGQVVHAPYPGAPVRYDPVGMMPVSSVTRI</sequence>
<dbReference type="SUPFAM" id="SSF54001">
    <property type="entry name" value="Cysteine proteinases"/>
    <property type="match status" value="1"/>
</dbReference>